<feature type="region of interest" description="Disordered" evidence="1">
    <location>
        <begin position="195"/>
        <end position="242"/>
    </location>
</feature>
<evidence type="ECO:0000313" key="2">
    <source>
        <dbReference type="EMBL" id="MEU6800128.1"/>
    </source>
</evidence>
<reference evidence="2 3" key="1">
    <citation type="submission" date="2024-06" db="EMBL/GenBank/DDBJ databases">
        <title>The Natural Products Discovery Center: Release of the First 8490 Sequenced Strains for Exploring Actinobacteria Biosynthetic Diversity.</title>
        <authorList>
            <person name="Kalkreuter E."/>
            <person name="Kautsar S.A."/>
            <person name="Yang D."/>
            <person name="Bader C.D."/>
            <person name="Teijaro C.N."/>
            <person name="Fluegel L."/>
            <person name="Davis C.M."/>
            <person name="Simpson J.R."/>
            <person name="Lauterbach L."/>
            <person name="Steele A.D."/>
            <person name="Gui C."/>
            <person name="Meng S."/>
            <person name="Li G."/>
            <person name="Viehrig K."/>
            <person name="Ye F."/>
            <person name="Su P."/>
            <person name="Kiefer A.F."/>
            <person name="Nichols A."/>
            <person name="Cepeda A.J."/>
            <person name="Yan W."/>
            <person name="Fan B."/>
            <person name="Jiang Y."/>
            <person name="Adhikari A."/>
            <person name="Zheng C.-J."/>
            <person name="Schuster L."/>
            <person name="Cowan T.M."/>
            <person name="Smanski M.J."/>
            <person name="Chevrette M.G."/>
            <person name="De Carvalho L.P.S."/>
            <person name="Shen B."/>
        </authorList>
    </citation>
    <scope>NUCLEOTIDE SEQUENCE [LARGE SCALE GENOMIC DNA]</scope>
    <source>
        <strain evidence="2 3">NPDC046851</strain>
    </source>
</reference>
<accession>A0ABV3ASG1</accession>
<feature type="region of interest" description="Disordered" evidence="1">
    <location>
        <begin position="23"/>
        <end position="52"/>
    </location>
</feature>
<gene>
    <name evidence="2" type="ORF">ABZ931_03785</name>
</gene>
<proteinExistence type="predicted"/>
<protein>
    <submittedName>
        <fullName evidence="2">Uncharacterized protein</fullName>
    </submittedName>
</protein>
<dbReference type="EMBL" id="JBEYXT010000009">
    <property type="protein sequence ID" value="MEU6800128.1"/>
    <property type="molecule type" value="Genomic_DNA"/>
</dbReference>
<evidence type="ECO:0000256" key="1">
    <source>
        <dbReference type="SAM" id="MobiDB-lite"/>
    </source>
</evidence>
<dbReference type="Proteomes" id="UP001551189">
    <property type="component" value="Unassembled WGS sequence"/>
</dbReference>
<organism evidence="2 3">
    <name type="scientific">Streptomyces neyagawaensis</name>
    <dbReference type="NCBI Taxonomy" id="42238"/>
    <lineage>
        <taxon>Bacteria</taxon>
        <taxon>Bacillati</taxon>
        <taxon>Actinomycetota</taxon>
        <taxon>Actinomycetes</taxon>
        <taxon>Kitasatosporales</taxon>
        <taxon>Streptomycetaceae</taxon>
        <taxon>Streptomyces</taxon>
    </lineage>
</organism>
<name>A0ABV3ASG1_9ACTN</name>
<evidence type="ECO:0000313" key="3">
    <source>
        <dbReference type="Proteomes" id="UP001551189"/>
    </source>
</evidence>
<dbReference type="RefSeq" id="WP_359690558.1">
    <property type="nucleotide sequence ID" value="NZ_JBEYXT010000009.1"/>
</dbReference>
<keyword evidence="3" id="KW-1185">Reference proteome</keyword>
<comment type="caution">
    <text evidence="2">The sequence shown here is derived from an EMBL/GenBank/DDBJ whole genome shotgun (WGS) entry which is preliminary data.</text>
</comment>
<sequence length="242" mass="25958">MTAPAPAPPFTVRSFLLGPECPDPAGALTDPLHGSGTTRRLLGDTGRPLTPAGDRAVEQQVAGSIDSFLSLDVFDVAAGGWRRHVALTDAAHRTRAVPGSEEVVALASHEIASKHRPYVDVFLDGAKVGTLDIWLDLIFHINGLVAVVRDAHLVAIRSGECVLEARLAVQQILLAERQGRLDLPGLWHLHSPLPLLQEQPTPASPPPPPQGPRQPPPPPPPPPTRAEAPTRVLNRPDRNVRH</sequence>
<feature type="compositionally biased region" description="Pro residues" evidence="1">
    <location>
        <begin position="202"/>
        <end position="224"/>
    </location>
</feature>